<evidence type="ECO:0000256" key="1">
    <source>
        <dbReference type="ARBA" id="ARBA00010996"/>
    </source>
</evidence>
<dbReference type="InterPro" id="IPR036249">
    <property type="entry name" value="Thioredoxin-like_sf"/>
</dbReference>
<keyword evidence="2 3" id="KW-0186">Copper</keyword>
<dbReference type="Proteomes" id="UP000298210">
    <property type="component" value="Unassembled WGS sequence"/>
</dbReference>
<dbReference type="CDD" id="cd02968">
    <property type="entry name" value="SCO"/>
    <property type="match status" value="1"/>
</dbReference>
<name>A0A4Y7WRD8_9BACI</name>
<feature type="binding site" evidence="3">
    <location>
        <position position="76"/>
    </location>
    <ligand>
        <name>Cu cation</name>
        <dbReference type="ChEBI" id="CHEBI:23378"/>
    </ligand>
</feature>
<dbReference type="InterPro" id="IPR013766">
    <property type="entry name" value="Thioredoxin_domain"/>
</dbReference>
<dbReference type="PROSITE" id="PS51352">
    <property type="entry name" value="THIOREDOXIN_2"/>
    <property type="match status" value="1"/>
</dbReference>
<gene>
    <name evidence="6" type="ORF">E2L03_03340</name>
</gene>
<dbReference type="Pfam" id="PF02630">
    <property type="entry name" value="SCO1-SenC"/>
    <property type="match status" value="1"/>
</dbReference>
<dbReference type="PANTHER" id="PTHR12151">
    <property type="entry name" value="ELECTRON TRANSPORT PROTIN SCO1/SENC FAMILY MEMBER"/>
    <property type="match status" value="1"/>
</dbReference>
<dbReference type="AlphaFoldDB" id="A0A4Y7WRD8"/>
<evidence type="ECO:0000313" key="7">
    <source>
        <dbReference type="Proteomes" id="UP000298210"/>
    </source>
</evidence>
<evidence type="ECO:0000256" key="4">
    <source>
        <dbReference type="PIRSR" id="PIRSR603782-2"/>
    </source>
</evidence>
<feature type="domain" description="Thioredoxin" evidence="5">
    <location>
        <begin position="34"/>
        <end position="199"/>
    </location>
</feature>
<feature type="disulfide bond" description="Redox-active" evidence="4">
    <location>
        <begin position="72"/>
        <end position="76"/>
    </location>
</feature>
<organism evidence="6 7">
    <name type="scientific">Shouchella lehensis</name>
    <dbReference type="NCBI Taxonomy" id="300825"/>
    <lineage>
        <taxon>Bacteria</taxon>
        <taxon>Bacillati</taxon>
        <taxon>Bacillota</taxon>
        <taxon>Bacilli</taxon>
        <taxon>Bacillales</taxon>
        <taxon>Bacillaceae</taxon>
        <taxon>Shouchella</taxon>
    </lineage>
</organism>
<sequence>MVTLKTLISILTLVLLSGCGWMYGMGQSSQFDLTEANIHVPEFTFTNQNDESFGSGDVDGEHWLANFAFTNCTTVCLTMMPNMNQLQQDLLAEGYPLQFVTFTADPIDDTPSQLRQYAENIGIGSRSWDFLTGYAIDELETFSNEAFRVPYAYGDTPEDIIHSTSFFLVNKEGQVVRKYNGLEMNQDDILADIITYVSNEE</sequence>
<dbReference type="SUPFAM" id="SSF52833">
    <property type="entry name" value="Thioredoxin-like"/>
    <property type="match status" value="1"/>
</dbReference>
<protein>
    <submittedName>
        <fullName evidence="6">SCO family protein</fullName>
    </submittedName>
</protein>
<dbReference type="GO" id="GO:0046872">
    <property type="term" value="F:metal ion binding"/>
    <property type="evidence" value="ECO:0007669"/>
    <property type="project" value="UniProtKB-KW"/>
</dbReference>
<feature type="binding site" evidence="3">
    <location>
        <position position="72"/>
    </location>
    <ligand>
        <name>Cu cation</name>
        <dbReference type="ChEBI" id="CHEBI:23378"/>
    </ligand>
</feature>
<evidence type="ECO:0000259" key="5">
    <source>
        <dbReference type="PROSITE" id="PS51352"/>
    </source>
</evidence>
<dbReference type="EMBL" id="SNUX01000001">
    <property type="protein sequence ID" value="TES50967.1"/>
    <property type="molecule type" value="Genomic_DNA"/>
</dbReference>
<keyword evidence="3" id="KW-0479">Metal-binding</keyword>
<evidence type="ECO:0000256" key="3">
    <source>
        <dbReference type="PIRSR" id="PIRSR603782-1"/>
    </source>
</evidence>
<accession>A0A4Y7WRD8</accession>
<proteinExistence type="inferred from homology"/>
<reference evidence="6 7" key="1">
    <citation type="submission" date="2019-03" db="EMBL/GenBank/DDBJ databases">
        <authorList>
            <person name="Liu G."/>
        </authorList>
    </citation>
    <scope>NUCLEOTIDE SEQUENCE [LARGE SCALE GENOMIC DNA]</scope>
    <source>
        <strain evidence="6 7">DSM 19099</strain>
    </source>
</reference>
<comment type="similarity">
    <text evidence="1">Belongs to the SCO1/2 family.</text>
</comment>
<dbReference type="PANTHER" id="PTHR12151:SF25">
    <property type="entry name" value="LINALOOL DEHYDRATASE_ISOMERASE DOMAIN-CONTAINING PROTEIN"/>
    <property type="match status" value="1"/>
</dbReference>
<dbReference type="Gene3D" id="3.40.30.10">
    <property type="entry name" value="Glutaredoxin"/>
    <property type="match status" value="1"/>
</dbReference>
<dbReference type="InterPro" id="IPR003782">
    <property type="entry name" value="SCO1/SenC"/>
</dbReference>
<feature type="binding site" evidence="3">
    <location>
        <position position="162"/>
    </location>
    <ligand>
        <name>Cu cation</name>
        <dbReference type="ChEBI" id="CHEBI:23378"/>
    </ligand>
</feature>
<dbReference type="PROSITE" id="PS51257">
    <property type="entry name" value="PROKAR_LIPOPROTEIN"/>
    <property type="match status" value="1"/>
</dbReference>
<evidence type="ECO:0000256" key="2">
    <source>
        <dbReference type="ARBA" id="ARBA00023008"/>
    </source>
</evidence>
<evidence type="ECO:0000313" key="6">
    <source>
        <dbReference type="EMBL" id="TES50967.1"/>
    </source>
</evidence>
<keyword evidence="4" id="KW-1015">Disulfide bond</keyword>
<comment type="caution">
    <text evidence="6">The sequence shown here is derived from an EMBL/GenBank/DDBJ whole genome shotgun (WGS) entry which is preliminary data.</text>
</comment>